<dbReference type="InterPro" id="IPR007272">
    <property type="entry name" value="Sulf_transp_TsuA/YedE"/>
</dbReference>
<evidence type="ECO:0000313" key="9">
    <source>
        <dbReference type="EMBL" id="CAD5113687.1"/>
    </source>
</evidence>
<dbReference type="PANTHER" id="PTHR30574">
    <property type="entry name" value="INNER MEMBRANE PROTEIN YEDE"/>
    <property type="match status" value="1"/>
</dbReference>
<evidence type="ECO:0000313" key="10">
    <source>
        <dbReference type="Proteomes" id="UP000549394"/>
    </source>
</evidence>
<keyword evidence="5 8" id="KW-0812">Transmembrane</keyword>
<evidence type="ECO:0000256" key="6">
    <source>
        <dbReference type="ARBA" id="ARBA00022989"/>
    </source>
</evidence>
<sequence>MFFLSLSTFISGSNGAFLRVTSNYFRDLQVARLGIISSIFGGMLMGIGFSLSGSCPMTIWSQVGAMVPNSMFVVYGACVGTLIYCLITPLRKHLETSESSPTNPYKSGNYAGLSLPLAVMFGMLVVAFEMLSSWRQELSVYKARNTRAPTVFHMRAWPPYAAGVCVGVFQVLHMFSVDTLMGCSKNLTIICSKLLRKTPLGKLCQERQRFNTWFDAVWPIVFTIFIAGGSYYSASLSNSFQIVKGVKASDAFIGGIFLFLGARIAGGCTMGHGLSGLSLLSILSLITIGSTYSFAMMSAYYWDWRKKFSIGERDQGRLIDLLQNWIL</sequence>
<dbReference type="Pfam" id="PF04143">
    <property type="entry name" value="Sulf_transp"/>
    <property type="match status" value="1"/>
</dbReference>
<evidence type="ECO:0000256" key="8">
    <source>
        <dbReference type="SAM" id="Phobius"/>
    </source>
</evidence>
<dbReference type="PANTHER" id="PTHR30574:SF1">
    <property type="entry name" value="SULPHUR TRANSPORT DOMAIN-CONTAINING PROTEIN"/>
    <property type="match status" value="1"/>
</dbReference>
<feature type="transmembrane region" description="Helical" evidence="8">
    <location>
        <begin position="72"/>
        <end position="90"/>
    </location>
</feature>
<feature type="transmembrane region" description="Helical" evidence="8">
    <location>
        <begin position="152"/>
        <end position="172"/>
    </location>
</feature>
<organism evidence="9 10">
    <name type="scientific">Dimorphilus gyrociliatus</name>
    <dbReference type="NCBI Taxonomy" id="2664684"/>
    <lineage>
        <taxon>Eukaryota</taxon>
        <taxon>Metazoa</taxon>
        <taxon>Spiralia</taxon>
        <taxon>Lophotrochozoa</taxon>
        <taxon>Annelida</taxon>
        <taxon>Polychaeta</taxon>
        <taxon>Polychaeta incertae sedis</taxon>
        <taxon>Dinophilidae</taxon>
        <taxon>Dimorphilus</taxon>
    </lineage>
</organism>
<evidence type="ECO:0000256" key="1">
    <source>
        <dbReference type="ARBA" id="ARBA00004429"/>
    </source>
</evidence>
<feature type="transmembrane region" description="Helical" evidence="8">
    <location>
        <begin position="277"/>
        <end position="302"/>
    </location>
</feature>
<evidence type="ECO:0000256" key="2">
    <source>
        <dbReference type="ARBA" id="ARBA00022448"/>
    </source>
</evidence>
<feature type="transmembrane region" description="Helical" evidence="8">
    <location>
        <begin position="246"/>
        <end position="265"/>
    </location>
</feature>
<evidence type="ECO:0000256" key="7">
    <source>
        <dbReference type="ARBA" id="ARBA00023136"/>
    </source>
</evidence>
<evidence type="ECO:0000256" key="4">
    <source>
        <dbReference type="ARBA" id="ARBA00022519"/>
    </source>
</evidence>
<protein>
    <submittedName>
        <fullName evidence="9">DgyrCDS2848</fullName>
    </submittedName>
</protein>
<proteinExistence type="predicted"/>
<comment type="caution">
    <text evidence="9">The sequence shown here is derived from an EMBL/GenBank/DDBJ whole genome shotgun (WGS) entry which is preliminary data.</text>
</comment>
<dbReference type="Proteomes" id="UP000549394">
    <property type="component" value="Unassembled WGS sequence"/>
</dbReference>
<keyword evidence="2" id="KW-0813">Transport</keyword>
<keyword evidence="7 8" id="KW-0472">Membrane</keyword>
<feature type="transmembrane region" description="Helical" evidence="8">
    <location>
        <begin position="216"/>
        <end position="234"/>
    </location>
</feature>
<keyword evidence="6 8" id="KW-1133">Transmembrane helix</keyword>
<evidence type="ECO:0000256" key="3">
    <source>
        <dbReference type="ARBA" id="ARBA00022475"/>
    </source>
</evidence>
<evidence type="ECO:0000256" key="5">
    <source>
        <dbReference type="ARBA" id="ARBA00022692"/>
    </source>
</evidence>
<name>A0A7I8VBM4_9ANNE</name>
<dbReference type="AlphaFoldDB" id="A0A7I8VBM4"/>
<dbReference type="EMBL" id="CAJFCJ010000004">
    <property type="protein sequence ID" value="CAD5113687.1"/>
    <property type="molecule type" value="Genomic_DNA"/>
</dbReference>
<keyword evidence="3" id="KW-1003">Cell membrane</keyword>
<keyword evidence="4" id="KW-0997">Cell inner membrane</keyword>
<feature type="transmembrane region" description="Helical" evidence="8">
    <location>
        <begin position="110"/>
        <end position="131"/>
    </location>
</feature>
<gene>
    <name evidence="9" type="ORF">DGYR_LOCUS2639</name>
</gene>
<dbReference type="OrthoDB" id="10254418at2759"/>
<accession>A0A7I8VBM4</accession>
<comment type="subcellular location">
    <subcellularLocation>
        <location evidence="1">Cell inner membrane</location>
        <topology evidence="1">Multi-pass membrane protein</topology>
    </subcellularLocation>
</comment>
<reference evidence="9 10" key="1">
    <citation type="submission" date="2020-08" db="EMBL/GenBank/DDBJ databases">
        <authorList>
            <person name="Hejnol A."/>
        </authorList>
    </citation>
    <scope>NUCLEOTIDE SEQUENCE [LARGE SCALE GENOMIC DNA]</scope>
</reference>
<feature type="transmembrane region" description="Helical" evidence="8">
    <location>
        <begin position="31"/>
        <end position="51"/>
    </location>
</feature>
<keyword evidence="10" id="KW-1185">Reference proteome</keyword>
<dbReference type="GO" id="GO:0005886">
    <property type="term" value="C:plasma membrane"/>
    <property type="evidence" value="ECO:0007669"/>
    <property type="project" value="UniProtKB-SubCell"/>
</dbReference>